<dbReference type="RefSeq" id="WP_136961103.1">
    <property type="nucleotide sequence ID" value="NZ_CP039690.1"/>
</dbReference>
<sequence length="214" mass="23945">MSEQTTAAEPTIDMDGRPYMRDARGALVPVEVIKPIDRLMDQLVRKIEGYAQPLAEQIARFKSHSFADVDAFVALVGEQYGKKLGGVKGNTTFTTYDGCLKVQVAITDHFEYGTELQAAKALVDDCLREWSGDANVNLRAIVERAFNVDREGKINRAELLSLRRLSIDDARWIRAMEAIVDAERVIGSKRYLRIYRRPTPDGQWVAVTLDVAAA</sequence>
<dbReference type="AlphaFoldDB" id="A0A4D7BCF3"/>
<dbReference type="OrthoDB" id="7554786at2"/>
<proteinExistence type="predicted"/>
<evidence type="ECO:0000313" key="1">
    <source>
        <dbReference type="EMBL" id="QCI65657.1"/>
    </source>
</evidence>
<dbReference type="KEGG" id="pstg:E8M01_16445"/>
<organism evidence="1 2">
    <name type="scientific">Phreatobacter stygius</name>
    <dbReference type="NCBI Taxonomy" id="1940610"/>
    <lineage>
        <taxon>Bacteria</taxon>
        <taxon>Pseudomonadati</taxon>
        <taxon>Pseudomonadota</taxon>
        <taxon>Alphaproteobacteria</taxon>
        <taxon>Hyphomicrobiales</taxon>
        <taxon>Phreatobacteraceae</taxon>
        <taxon>Phreatobacter</taxon>
    </lineage>
</organism>
<dbReference type="Pfam" id="PF11363">
    <property type="entry name" value="DUF3164"/>
    <property type="match status" value="1"/>
</dbReference>
<dbReference type="EMBL" id="CP039690">
    <property type="protein sequence ID" value="QCI65657.1"/>
    <property type="molecule type" value="Genomic_DNA"/>
</dbReference>
<name>A0A4D7BCF3_9HYPH</name>
<evidence type="ECO:0000313" key="2">
    <source>
        <dbReference type="Proteomes" id="UP000298781"/>
    </source>
</evidence>
<keyword evidence="2" id="KW-1185">Reference proteome</keyword>
<dbReference type="Proteomes" id="UP000298781">
    <property type="component" value="Chromosome"/>
</dbReference>
<reference evidence="1 2" key="1">
    <citation type="submission" date="2019-04" db="EMBL/GenBank/DDBJ databases">
        <title>Phreatobacter aquaticus sp. nov.</title>
        <authorList>
            <person name="Choi A."/>
        </authorList>
    </citation>
    <scope>NUCLEOTIDE SEQUENCE [LARGE SCALE GENOMIC DNA]</scope>
    <source>
        <strain evidence="1 2">KCTC 52518</strain>
    </source>
</reference>
<protein>
    <submittedName>
        <fullName evidence="1">DUF3164 family protein</fullName>
    </submittedName>
</protein>
<dbReference type="InterPro" id="IPR021505">
    <property type="entry name" value="Phage_B3_Orf6"/>
</dbReference>
<accession>A0A4D7BCF3</accession>
<gene>
    <name evidence="1" type="ORF">E8M01_16445</name>
</gene>